<dbReference type="KEGG" id="pno:SNOG_00550"/>
<gene>
    <name evidence="1" type="ORF">SNOG_00550</name>
</gene>
<name>Q0V614_PHANO</name>
<dbReference type="GeneID" id="5968365"/>
<dbReference type="EMBL" id="CH445325">
    <property type="protein sequence ID" value="EAT92045.1"/>
    <property type="molecule type" value="Genomic_DNA"/>
</dbReference>
<dbReference type="VEuPathDB" id="FungiDB:JI435_005500"/>
<dbReference type="InParanoid" id="Q0V614"/>
<organism evidence="1 2">
    <name type="scientific">Phaeosphaeria nodorum (strain SN15 / ATCC MYA-4574 / FGSC 10173)</name>
    <name type="common">Glume blotch fungus</name>
    <name type="synonym">Parastagonospora nodorum</name>
    <dbReference type="NCBI Taxonomy" id="321614"/>
    <lineage>
        <taxon>Eukaryota</taxon>
        <taxon>Fungi</taxon>
        <taxon>Dikarya</taxon>
        <taxon>Ascomycota</taxon>
        <taxon>Pezizomycotina</taxon>
        <taxon>Dothideomycetes</taxon>
        <taxon>Pleosporomycetidae</taxon>
        <taxon>Pleosporales</taxon>
        <taxon>Pleosporineae</taxon>
        <taxon>Phaeosphaeriaceae</taxon>
        <taxon>Parastagonospora</taxon>
    </lineage>
</organism>
<reference evidence="2" key="1">
    <citation type="journal article" date="2007" name="Plant Cell">
        <title>Dothideomycete-plant interactions illuminated by genome sequencing and EST analysis of the wheat pathogen Stagonospora nodorum.</title>
        <authorList>
            <person name="Hane J.K."/>
            <person name="Lowe R.G."/>
            <person name="Solomon P.S."/>
            <person name="Tan K.C."/>
            <person name="Schoch C.L."/>
            <person name="Spatafora J.W."/>
            <person name="Crous P.W."/>
            <person name="Kodira C."/>
            <person name="Birren B.W."/>
            <person name="Galagan J.E."/>
            <person name="Torriani S.F."/>
            <person name="McDonald B.A."/>
            <person name="Oliver R.P."/>
        </authorList>
    </citation>
    <scope>NUCLEOTIDE SEQUENCE [LARGE SCALE GENOMIC DNA]</scope>
    <source>
        <strain evidence="2">SN15 / ATCC MYA-4574 / FGSC 10173</strain>
    </source>
</reference>
<protein>
    <submittedName>
        <fullName evidence="1">Uncharacterized protein</fullName>
    </submittedName>
</protein>
<evidence type="ECO:0000313" key="1">
    <source>
        <dbReference type="EMBL" id="EAT92045.1"/>
    </source>
</evidence>
<evidence type="ECO:0000313" key="2">
    <source>
        <dbReference type="Proteomes" id="UP000001055"/>
    </source>
</evidence>
<dbReference type="RefSeq" id="XP_001791232.1">
    <property type="nucleotide sequence ID" value="XM_001791180.1"/>
</dbReference>
<dbReference type="AlphaFoldDB" id="Q0V614"/>
<accession>Q0V614</accession>
<proteinExistence type="predicted"/>
<sequence>MHDFGIGSRGAAAIFLVPLHPRIVESREMGLTAEPPHQTALKIGYCLVATGVPPASDRIYGSFGDETGPLGTRYRLDYHRISS</sequence>
<dbReference type="Proteomes" id="UP000001055">
    <property type="component" value="Unassembled WGS sequence"/>
</dbReference>